<proteinExistence type="predicted"/>
<sequence length="150" mass="17837">MTARPGCHEFYFIPRESWREQRCALGLDTLAFSRLFVSTPENALFSAAFIIFIFFPKNSPLTNVFNNAIEIRRSVPTLLRLKLFNLRLIKFYNVPEIKFILSSTFFLFFRDVKLYFYLKHIFIIFHENEMCDRRVNNAQLLGKLHNEGRS</sequence>
<reference evidence="1 2" key="1">
    <citation type="submission" date="2023-03" db="EMBL/GenBank/DDBJ databases">
        <title>High recombination rates correlate with genetic variation in Cardiocondyla obscurior ants.</title>
        <authorList>
            <person name="Errbii M."/>
        </authorList>
    </citation>
    <scope>NUCLEOTIDE SEQUENCE [LARGE SCALE GENOMIC DNA]</scope>
    <source>
        <strain evidence="1">Alpha-2009</strain>
        <tissue evidence="1">Whole body</tissue>
    </source>
</reference>
<evidence type="ECO:0000313" key="1">
    <source>
        <dbReference type="EMBL" id="KAL0109761.1"/>
    </source>
</evidence>
<gene>
    <name evidence="1" type="ORF">PUN28_013433</name>
</gene>
<dbReference type="EMBL" id="JADYXP020000014">
    <property type="protein sequence ID" value="KAL0109761.1"/>
    <property type="molecule type" value="Genomic_DNA"/>
</dbReference>
<protein>
    <submittedName>
        <fullName evidence="1">Uncharacterized protein</fullName>
    </submittedName>
</protein>
<comment type="caution">
    <text evidence="1">The sequence shown here is derived from an EMBL/GenBank/DDBJ whole genome shotgun (WGS) entry which is preliminary data.</text>
</comment>
<name>A0AAW2F187_9HYME</name>
<dbReference type="Proteomes" id="UP001430953">
    <property type="component" value="Unassembled WGS sequence"/>
</dbReference>
<organism evidence="1 2">
    <name type="scientific">Cardiocondyla obscurior</name>
    <dbReference type="NCBI Taxonomy" id="286306"/>
    <lineage>
        <taxon>Eukaryota</taxon>
        <taxon>Metazoa</taxon>
        <taxon>Ecdysozoa</taxon>
        <taxon>Arthropoda</taxon>
        <taxon>Hexapoda</taxon>
        <taxon>Insecta</taxon>
        <taxon>Pterygota</taxon>
        <taxon>Neoptera</taxon>
        <taxon>Endopterygota</taxon>
        <taxon>Hymenoptera</taxon>
        <taxon>Apocrita</taxon>
        <taxon>Aculeata</taxon>
        <taxon>Formicoidea</taxon>
        <taxon>Formicidae</taxon>
        <taxon>Myrmicinae</taxon>
        <taxon>Cardiocondyla</taxon>
    </lineage>
</organism>
<keyword evidence="2" id="KW-1185">Reference proteome</keyword>
<accession>A0AAW2F187</accession>
<evidence type="ECO:0000313" key="2">
    <source>
        <dbReference type="Proteomes" id="UP001430953"/>
    </source>
</evidence>
<dbReference type="AlphaFoldDB" id="A0AAW2F187"/>